<sequence>MASKLKWLIFVHLLLIDQAVTRAAPPQPLANKRQNPKNHIEEEVSINHQLNHLILGPQLPLQSANNRKQDRSQSALRLIAQLKAKLQEQTQYLNIQGKVTCEELVEASTVDDSLSYELPQELLGLSLVPVLVVANCQKDAQILVEKLYNLLGMSDTDQLLLDLERLMERKISKMVASPAKRNKIEQNIDVVMFNIKQLAQDEDTGERCEDWAKLNGTMLIGSTVEGPNSSLEEAVQQCEHMGVLCAGVAHSKNQPGSYQAVLKKGSRILPSDSESWILQCRDLGSRVKRSPRKTCVNRSEQRVYKVMEWIPAVSTLYNLGTAVYYASVNCSETAKERAILSAVDLGTDALMVVTGGTAGVAGYALGAGVKTGVKAGVRYMMNMKEEDDVLVNQFSWEDDSVVFQP</sequence>
<dbReference type="AlphaFoldDB" id="A0A3B3ZYQ9"/>
<dbReference type="STRING" id="409849.ENSPMGP00000009882"/>
<evidence type="ECO:0000313" key="3">
    <source>
        <dbReference type="Proteomes" id="UP000261520"/>
    </source>
</evidence>
<accession>A0A3B3ZYQ9</accession>
<evidence type="ECO:0000256" key="1">
    <source>
        <dbReference type="SAM" id="SignalP"/>
    </source>
</evidence>
<keyword evidence="3" id="KW-1185">Reference proteome</keyword>
<dbReference type="Pfam" id="PF15148">
    <property type="entry name" value="Apolipo_F"/>
    <property type="match status" value="1"/>
</dbReference>
<dbReference type="PANTHER" id="PTHR15011:SF3">
    <property type="entry name" value="APOLIPOPROTEIN F"/>
    <property type="match status" value="1"/>
</dbReference>
<evidence type="ECO:0000313" key="2">
    <source>
        <dbReference type="Ensembl" id="ENSPMGP00000009882.1"/>
    </source>
</evidence>
<name>A0A3B3ZYQ9_9GOBI</name>
<dbReference type="GO" id="GO:0008203">
    <property type="term" value="P:cholesterol metabolic process"/>
    <property type="evidence" value="ECO:0007669"/>
    <property type="project" value="TreeGrafter"/>
</dbReference>
<dbReference type="GO" id="GO:0005615">
    <property type="term" value="C:extracellular space"/>
    <property type="evidence" value="ECO:0007669"/>
    <property type="project" value="TreeGrafter"/>
</dbReference>
<reference evidence="2" key="2">
    <citation type="submission" date="2025-09" db="UniProtKB">
        <authorList>
            <consortium name="Ensembl"/>
        </authorList>
    </citation>
    <scope>IDENTIFICATION</scope>
</reference>
<keyword evidence="1" id="KW-0732">Signal</keyword>
<dbReference type="Ensembl" id="ENSPMGT00000010536.1">
    <property type="protein sequence ID" value="ENSPMGP00000009882.1"/>
    <property type="gene ID" value="ENSPMGG00000008186.1"/>
</dbReference>
<dbReference type="Proteomes" id="UP000261520">
    <property type="component" value="Unplaced"/>
</dbReference>
<feature type="signal peptide" evidence="1">
    <location>
        <begin position="1"/>
        <end position="23"/>
    </location>
</feature>
<dbReference type="InterPro" id="IPR026114">
    <property type="entry name" value="APOF"/>
</dbReference>
<proteinExistence type="predicted"/>
<dbReference type="PANTHER" id="PTHR15011">
    <property type="entry name" value="APOLIPOPROTEIN F"/>
    <property type="match status" value="1"/>
</dbReference>
<protein>
    <submittedName>
        <fullName evidence="2">Uncharacterized protein</fullName>
    </submittedName>
</protein>
<feature type="chain" id="PRO_5017381391" evidence="1">
    <location>
        <begin position="24"/>
        <end position="405"/>
    </location>
</feature>
<organism evidence="2 3">
    <name type="scientific">Periophthalmus magnuspinnatus</name>
    <dbReference type="NCBI Taxonomy" id="409849"/>
    <lineage>
        <taxon>Eukaryota</taxon>
        <taxon>Metazoa</taxon>
        <taxon>Chordata</taxon>
        <taxon>Craniata</taxon>
        <taxon>Vertebrata</taxon>
        <taxon>Euteleostomi</taxon>
        <taxon>Actinopterygii</taxon>
        <taxon>Neopterygii</taxon>
        <taxon>Teleostei</taxon>
        <taxon>Neoteleostei</taxon>
        <taxon>Acanthomorphata</taxon>
        <taxon>Gobiaria</taxon>
        <taxon>Gobiiformes</taxon>
        <taxon>Gobioidei</taxon>
        <taxon>Gobiidae</taxon>
        <taxon>Oxudercinae</taxon>
        <taxon>Periophthalmus</taxon>
    </lineage>
</organism>
<reference evidence="2" key="1">
    <citation type="submission" date="2025-08" db="UniProtKB">
        <authorList>
            <consortium name="Ensembl"/>
        </authorList>
    </citation>
    <scope>IDENTIFICATION</scope>
</reference>